<dbReference type="RefSeq" id="WP_252663695.1">
    <property type="nucleotide sequence ID" value="NZ_CP098611.1"/>
</dbReference>
<gene>
    <name evidence="2" type="ORF">NEA10_02780</name>
</gene>
<evidence type="ECO:0000313" key="3">
    <source>
        <dbReference type="Proteomes" id="UP001056708"/>
    </source>
</evidence>
<dbReference type="Gene3D" id="3.90.1570.10">
    <property type="entry name" value="tt1808, chain A"/>
    <property type="match status" value="1"/>
</dbReference>
<protein>
    <submittedName>
        <fullName evidence="2">Uma2 family endonuclease</fullName>
    </submittedName>
</protein>
<sequence>MVTTTAKLTLDEYREQEAIAQVRHEYRNGDLIEMPGGSVNHSHLLMALYVLFESMLDNADYEAFNSDMRLWIPERNQATYPDLMVVTGEPIVNGDRRDEIVNPTLIAEVLSPSTSSYDRGDTFAAYRTVPSFQEYLLVEQERPAIEHYWKTDDGRWHLEELRGLDAVVNLEHLPVQLAVAQLYRRVRFEGS</sequence>
<organism evidence="2 3">
    <name type="scientific">Phormidium yuhuli AB48</name>
    <dbReference type="NCBI Taxonomy" id="2940671"/>
    <lineage>
        <taxon>Bacteria</taxon>
        <taxon>Bacillati</taxon>
        <taxon>Cyanobacteriota</taxon>
        <taxon>Cyanophyceae</taxon>
        <taxon>Oscillatoriophycideae</taxon>
        <taxon>Oscillatoriales</taxon>
        <taxon>Oscillatoriaceae</taxon>
        <taxon>Phormidium</taxon>
        <taxon>Phormidium yuhuli</taxon>
    </lineage>
</organism>
<keyword evidence="2" id="KW-0255">Endonuclease</keyword>
<keyword evidence="2" id="KW-0378">Hydrolase</keyword>
<dbReference type="Proteomes" id="UP001056708">
    <property type="component" value="Chromosome"/>
</dbReference>
<dbReference type="SUPFAM" id="SSF52980">
    <property type="entry name" value="Restriction endonuclease-like"/>
    <property type="match status" value="1"/>
</dbReference>
<keyword evidence="2" id="KW-0540">Nuclease</keyword>
<dbReference type="GO" id="GO:0004519">
    <property type="term" value="F:endonuclease activity"/>
    <property type="evidence" value="ECO:0007669"/>
    <property type="project" value="UniProtKB-KW"/>
</dbReference>
<dbReference type="InterPro" id="IPR008538">
    <property type="entry name" value="Uma2"/>
</dbReference>
<keyword evidence="3" id="KW-1185">Reference proteome</keyword>
<dbReference type="Pfam" id="PF05685">
    <property type="entry name" value="Uma2"/>
    <property type="match status" value="1"/>
</dbReference>
<dbReference type="PANTHER" id="PTHR36558">
    <property type="entry name" value="GLR1098 PROTEIN"/>
    <property type="match status" value="1"/>
</dbReference>
<dbReference type="InterPro" id="IPR011335">
    <property type="entry name" value="Restrct_endonuc-II-like"/>
</dbReference>
<dbReference type="CDD" id="cd06260">
    <property type="entry name" value="DUF820-like"/>
    <property type="match status" value="1"/>
</dbReference>
<evidence type="ECO:0000259" key="1">
    <source>
        <dbReference type="Pfam" id="PF05685"/>
    </source>
</evidence>
<evidence type="ECO:0000313" key="2">
    <source>
        <dbReference type="EMBL" id="USR91668.1"/>
    </source>
</evidence>
<reference evidence="2" key="1">
    <citation type="submission" date="2022-06" db="EMBL/GenBank/DDBJ databases">
        <title>Genome sequence of Phormidium yuhuli AB48 isolated from an industrial photobioreactor environment.</title>
        <authorList>
            <person name="Qiu Y."/>
            <person name="Noonan A.J.C."/>
            <person name="Dofher K."/>
            <person name="Koch M."/>
            <person name="Kieft B."/>
            <person name="Lin X."/>
            <person name="Ziels R.M."/>
            <person name="Hallam S.J."/>
        </authorList>
    </citation>
    <scope>NUCLEOTIDE SEQUENCE</scope>
    <source>
        <strain evidence="2">AB48</strain>
    </source>
</reference>
<proteinExistence type="predicted"/>
<name>A0ABY5AU58_9CYAN</name>
<dbReference type="InterPro" id="IPR012296">
    <property type="entry name" value="Nuclease_put_TT1808"/>
</dbReference>
<feature type="domain" description="Putative restriction endonuclease" evidence="1">
    <location>
        <begin position="11"/>
        <end position="177"/>
    </location>
</feature>
<accession>A0ABY5AU58</accession>
<dbReference type="PANTHER" id="PTHR36558:SF1">
    <property type="entry name" value="RESTRICTION ENDONUCLEASE DOMAIN-CONTAINING PROTEIN-RELATED"/>
    <property type="match status" value="1"/>
</dbReference>
<dbReference type="EMBL" id="CP098611">
    <property type="protein sequence ID" value="USR91668.1"/>
    <property type="molecule type" value="Genomic_DNA"/>
</dbReference>